<protein>
    <recommendedName>
        <fullName evidence="4 12">Pectinesterase</fullName>
        <ecNumber evidence="4 12">3.1.1.11</ecNumber>
    </recommendedName>
</protein>
<evidence type="ECO:0000256" key="3">
    <source>
        <dbReference type="ARBA" id="ARBA00007786"/>
    </source>
</evidence>
<dbReference type="InterPro" id="IPR033131">
    <property type="entry name" value="Pectinesterase_Asp_AS"/>
</dbReference>
<dbReference type="InterPro" id="IPR011050">
    <property type="entry name" value="Pectin_lyase_fold/virulence"/>
</dbReference>
<dbReference type="Pfam" id="PF01095">
    <property type="entry name" value="Pectinesterase"/>
    <property type="match status" value="1"/>
</dbReference>
<keyword evidence="7" id="KW-1015">Disulfide bond</keyword>
<dbReference type="Gene3D" id="2.160.20.10">
    <property type="entry name" value="Single-stranded right-handed beta-helix, Pectin lyase-like"/>
    <property type="match status" value="1"/>
</dbReference>
<dbReference type="Gene3D" id="1.20.140.40">
    <property type="entry name" value="Invertase/pectin methylesterase inhibitor family protein"/>
    <property type="match status" value="1"/>
</dbReference>
<comment type="similarity">
    <text evidence="3">In the C-terminal section; belongs to the pectinesterase family.</text>
</comment>
<dbReference type="PANTHER" id="PTHR31707">
    <property type="entry name" value="PECTINESTERASE"/>
    <property type="match status" value="1"/>
</dbReference>
<comment type="function">
    <text evidence="10">Acts in the modification of cell walls via demethylesterification of cell wall pectin.</text>
</comment>
<dbReference type="GO" id="GO:0004857">
    <property type="term" value="F:enzyme inhibitor activity"/>
    <property type="evidence" value="ECO:0007669"/>
    <property type="project" value="InterPro"/>
</dbReference>
<keyword evidence="13" id="KW-0812">Transmembrane</keyword>
<dbReference type="GO" id="GO:0030599">
    <property type="term" value="F:pectinesterase activity"/>
    <property type="evidence" value="ECO:0007669"/>
    <property type="project" value="UniProtKB-UniRule"/>
</dbReference>
<keyword evidence="5 12" id="KW-0378">Hydrolase</keyword>
<evidence type="ECO:0000256" key="6">
    <source>
        <dbReference type="ARBA" id="ARBA00023085"/>
    </source>
</evidence>
<comment type="similarity">
    <text evidence="2">In the N-terminal section; belongs to the PMEI family.</text>
</comment>
<dbReference type="GO" id="GO:0045490">
    <property type="term" value="P:pectin catabolic process"/>
    <property type="evidence" value="ECO:0007669"/>
    <property type="project" value="UniProtKB-UniRule"/>
</dbReference>
<dbReference type="EMBL" id="JANJYJ010000007">
    <property type="protein sequence ID" value="KAK3197943.1"/>
    <property type="molecule type" value="Genomic_DNA"/>
</dbReference>
<proteinExistence type="inferred from homology"/>
<organism evidence="15 16">
    <name type="scientific">Dipteronia sinensis</name>
    <dbReference type="NCBI Taxonomy" id="43782"/>
    <lineage>
        <taxon>Eukaryota</taxon>
        <taxon>Viridiplantae</taxon>
        <taxon>Streptophyta</taxon>
        <taxon>Embryophyta</taxon>
        <taxon>Tracheophyta</taxon>
        <taxon>Spermatophyta</taxon>
        <taxon>Magnoliopsida</taxon>
        <taxon>eudicotyledons</taxon>
        <taxon>Gunneridae</taxon>
        <taxon>Pentapetalae</taxon>
        <taxon>rosids</taxon>
        <taxon>malvids</taxon>
        <taxon>Sapindales</taxon>
        <taxon>Sapindaceae</taxon>
        <taxon>Hippocastanoideae</taxon>
        <taxon>Acereae</taxon>
        <taxon>Dipteronia</taxon>
    </lineage>
</organism>
<comment type="caution">
    <text evidence="15">The sequence shown here is derived from an EMBL/GenBank/DDBJ whole genome shotgun (WGS) entry which is preliminary data.</text>
</comment>
<feature type="domain" description="Pectinesterase inhibitor" evidence="14">
    <location>
        <begin position="53"/>
        <end position="206"/>
    </location>
</feature>
<evidence type="ECO:0000256" key="9">
    <source>
        <dbReference type="ARBA" id="ARBA00047928"/>
    </source>
</evidence>
<gene>
    <name evidence="15" type="ORF">Dsin_021358</name>
</gene>
<evidence type="ECO:0000256" key="8">
    <source>
        <dbReference type="ARBA" id="ARBA00023180"/>
    </source>
</evidence>
<evidence type="ECO:0000313" key="16">
    <source>
        <dbReference type="Proteomes" id="UP001281410"/>
    </source>
</evidence>
<dbReference type="AlphaFoldDB" id="A0AAD9ZZL7"/>
<reference evidence="15" key="1">
    <citation type="journal article" date="2023" name="Plant J.">
        <title>Genome sequences and population genomics provide insights into the demographic history, inbreeding, and mutation load of two 'living fossil' tree species of Dipteronia.</title>
        <authorList>
            <person name="Feng Y."/>
            <person name="Comes H.P."/>
            <person name="Chen J."/>
            <person name="Zhu S."/>
            <person name="Lu R."/>
            <person name="Zhang X."/>
            <person name="Li P."/>
            <person name="Qiu J."/>
            <person name="Olsen K.M."/>
            <person name="Qiu Y."/>
        </authorList>
    </citation>
    <scope>NUCLEOTIDE SEQUENCE</scope>
    <source>
        <strain evidence="15">NBL</strain>
    </source>
</reference>
<evidence type="ECO:0000256" key="4">
    <source>
        <dbReference type="ARBA" id="ARBA00013229"/>
    </source>
</evidence>
<evidence type="ECO:0000256" key="12">
    <source>
        <dbReference type="RuleBase" id="RU000589"/>
    </source>
</evidence>
<dbReference type="FunFam" id="1.20.140.40:FF:000001">
    <property type="entry name" value="Pectinesterase"/>
    <property type="match status" value="1"/>
</dbReference>
<dbReference type="EC" id="3.1.1.11" evidence="4 12"/>
<dbReference type="SUPFAM" id="SSF51126">
    <property type="entry name" value="Pectin lyase-like"/>
    <property type="match status" value="1"/>
</dbReference>
<feature type="active site" evidence="11">
    <location>
        <position position="415"/>
    </location>
</feature>
<dbReference type="CDD" id="cd15798">
    <property type="entry name" value="PMEI-like_3"/>
    <property type="match status" value="1"/>
</dbReference>
<keyword evidence="6 12" id="KW-0063">Aspartyl esterase</keyword>
<comment type="catalytic activity">
    <reaction evidence="9 12">
        <text>[(1-&gt;4)-alpha-D-galacturonosyl methyl ester](n) + n H2O = [(1-&gt;4)-alpha-D-galacturonosyl](n) + n methanol + n H(+)</text>
        <dbReference type="Rhea" id="RHEA:22380"/>
        <dbReference type="Rhea" id="RHEA-COMP:14570"/>
        <dbReference type="Rhea" id="RHEA-COMP:14573"/>
        <dbReference type="ChEBI" id="CHEBI:15377"/>
        <dbReference type="ChEBI" id="CHEBI:15378"/>
        <dbReference type="ChEBI" id="CHEBI:17790"/>
        <dbReference type="ChEBI" id="CHEBI:140522"/>
        <dbReference type="ChEBI" id="CHEBI:140523"/>
        <dbReference type="EC" id="3.1.1.11"/>
    </reaction>
</comment>
<dbReference type="GO" id="GO:0042545">
    <property type="term" value="P:cell wall modification"/>
    <property type="evidence" value="ECO:0007669"/>
    <property type="project" value="UniProtKB-UniRule"/>
</dbReference>
<evidence type="ECO:0000256" key="11">
    <source>
        <dbReference type="PROSITE-ProRule" id="PRU10040"/>
    </source>
</evidence>
<dbReference type="InterPro" id="IPR012334">
    <property type="entry name" value="Pectin_lyas_fold"/>
</dbReference>
<evidence type="ECO:0000256" key="13">
    <source>
        <dbReference type="SAM" id="Phobius"/>
    </source>
</evidence>
<dbReference type="PROSITE" id="PS00503">
    <property type="entry name" value="PECTINESTERASE_2"/>
    <property type="match status" value="1"/>
</dbReference>
<keyword evidence="13" id="KW-0472">Membrane</keyword>
<dbReference type="InterPro" id="IPR035513">
    <property type="entry name" value="Invertase/methylesterase_inhib"/>
</dbReference>
<accession>A0AAD9ZZL7</accession>
<evidence type="ECO:0000256" key="10">
    <source>
        <dbReference type="ARBA" id="ARBA00057335"/>
    </source>
</evidence>
<comment type="pathway">
    <text evidence="1 12">Glycan metabolism; pectin degradation; 2-dehydro-3-deoxy-D-gluconate from pectin: step 1/5.</text>
</comment>
<dbReference type="NCBIfam" id="TIGR01614">
    <property type="entry name" value="PME_inhib"/>
    <property type="match status" value="1"/>
</dbReference>
<dbReference type="InterPro" id="IPR006501">
    <property type="entry name" value="Pectinesterase_inhib_dom"/>
</dbReference>
<dbReference type="Proteomes" id="UP001281410">
    <property type="component" value="Unassembled WGS sequence"/>
</dbReference>
<name>A0AAD9ZZL7_9ROSI</name>
<evidence type="ECO:0000313" key="15">
    <source>
        <dbReference type="EMBL" id="KAK3197943.1"/>
    </source>
</evidence>
<evidence type="ECO:0000259" key="14">
    <source>
        <dbReference type="SMART" id="SM00856"/>
    </source>
</evidence>
<dbReference type="SUPFAM" id="SSF101148">
    <property type="entry name" value="Plant invertase/pectin methylesterase inhibitor"/>
    <property type="match status" value="1"/>
</dbReference>
<keyword evidence="8" id="KW-0325">Glycoprotein</keyword>
<dbReference type="InterPro" id="IPR000070">
    <property type="entry name" value="Pectinesterase_cat"/>
</dbReference>
<evidence type="ECO:0000256" key="7">
    <source>
        <dbReference type="ARBA" id="ARBA00023157"/>
    </source>
</evidence>
<feature type="transmembrane region" description="Helical" evidence="13">
    <location>
        <begin position="15"/>
        <end position="39"/>
    </location>
</feature>
<dbReference type="SMART" id="SM00856">
    <property type="entry name" value="PMEI"/>
    <property type="match status" value="1"/>
</dbReference>
<sequence>MGGFGYHYKKQEKGAVVVVSIIFLVTVVVALSVGITMGFKSIAKQEKETKNITAKKAIAAVCEPTEYKEKCIQRLEFHAGNTSDPEELIRVVFKIAMKQIRKAGNVTVTLKEIEKDPRTNNTLQGCKELLHKSIRELKRSYKLLGESHIKDQKYLLEDLMTWLSATITYQETCLDGFDEKTTNSTAKKMRETLDNSMELTRDAIAMVSKVTQVIEFLKSDSNVLLLGHGSRRLLEVEEKQNNSWLEHTGNRSTHLEALDVDKLKPNFVVAKDGSGRFTTINDALIRVPRAHHKPTVIYIKEGIYNEIVHVSPDMTHLVLIGDGANKTRITGSLNYVDGTPTWKTATFAVSAAVFTAKNIGFENFAGPTKHQAVALRVDADMSIFYNCTMDGYQDTLYVHAKRQFYRDCNISGTIDFVFGDGSAVFQNCNFIIRKPLDKQNCIVTAQGRNYSYQPTATVIQNSTITADPGFLSVNGQHKAYLGRPWREYSRTIIMESFIDGVIDPLGWLPWDGEKGINTCFYAEFENTGPGANKTQRVNWKGLKNISREEAQQFTAGKIIEGDEWITTVTMPYNSGLFTNQTDDHNNNNNNTTTT</sequence>
<keyword evidence="16" id="KW-1185">Reference proteome</keyword>
<keyword evidence="13" id="KW-1133">Transmembrane helix</keyword>
<evidence type="ECO:0000256" key="1">
    <source>
        <dbReference type="ARBA" id="ARBA00005184"/>
    </source>
</evidence>
<dbReference type="FunFam" id="2.160.20.10:FF:000001">
    <property type="entry name" value="Pectinesterase"/>
    <property type="match status" value="1"/>
</dbReference>
<dbReference type="Pfam" id="PF04043">
    <property type="entry name" value="PMEI"/>
    <property type="match status" value="1"/>
</dbReference>
<evidence type="ECO:0000256" key="5">
    <source>
        <dbReference type="ARBA" id="ARBA00022801"/>
    </source>
</evidence>
<evidence type="ECO:0000256" key="2">
    <source>
        <dbReference type="ARBA" id="ARBA00006027"/>
    </source>
</evidence>